<evidence type="ECO:0000313" key="2">
    <source>
        <dbReference type="Proteomes" id="UP000006830"/>
    </source>
</evidence>
<evidence type="ECO:0000313" key="1">
    <source>
        <dbReference type="EMBL" id="ABV74379.1"/>
    </source>
</evidence>
<organism evidence="1 2">
    <name type="scientific">Rickettsia akari (strain Hartford)</name>
    <dbReference type="NCBI Taxonomy" id="293614"/>
    <lineage>
        <taxon>Bacteria</taxon>
        <taxon>Pseudomonadati</taxon>
        <taxon>Pseudomonadota</taxon>
        <taxon>Alphaproteobacteria</taxon>
        <taxon>Rickettsiales</taxon>
        <taxon>Rickettsiaceae</taxon>
        <taxon>Rickettsieae</taxon>
        <taxon>Rickettsia</taxon>
        <taxon>spotted fever group</taxon>
    </lineage>
</organism>
<name>A8GLV4_RICAH</name>
<keyword evidence="2" id="KW-1185">Reference proteome</keyword>
<accession>A8GLV4</accession>
<dbReference type="STRING" id="293614.A1C_00230"/>
<sequence>MTLSSLRATKRSMAIQKKYTSSNEEPLYEVQLEKEQGVFREAEHILNT</sequence>
<dbReference type="KEGG" id="rak:A1C_00230"/>
<gene>
    <name evidence="1" type="ordered locus">A1C_00230</name>
</gene>
<dbReference type="EMBL" id="CP000847">
    <property type="protein sequence ID" value="ABV74379.1"/>
    <property type="molecule type" value="Genomic_DNA"/>
</dbReference>
<proteinExistence type="predicted"/>
<dbReference type="HOGENOM" id="CLU_3157239_0_0_5"/>
<reference evidence="1" key="1">
    <citation type="submission" date="2007-09" db="EMBL/GenBank/DDBJ databases">
        <title>Complete Genome Sequence of Rickettsia akari.</title>
        <authorList>
            <person name="Madan A."/>
            <person name="Fahey J."/>
            <person name="Helton E."/>
            <person name="Ketteman M."/>
            <person name="Madan A."/>
            <person name="Rodrigues S."/>
            <person name="Sanchez A."/>
            <person name="Whiting M."/>
            <person name="Dasch G."/>
            <person name="Eremeeva M."/>
        </authorList>
    </citation>
    <scope>NUCLEOTIDE SEQUENCE</scope>
    <source>
        <strain evidence="1">Hartford</strain>
    </source>
</reference>
<dbReference type="AlphaFoldDB" id="A8GLV4"/>
<protein>
    <submittedName>
        <fullName evidence="1">Uncharacterized protein</fullName>
    </submittedName>
</protein>
<dbReference type="Proteomes" id="UP000006830">
    <property type="component" value="Chromosome"/>
</dbReference>